<organism evidence="2 3">
    <name type="scientific">Nocardiopsis flavescens</name>
    <dbReference type="NCBI Taxonomy" id="758803"/>
    <lineage>
        <taxon>Bacteria</taxon>
        <taxon>Bacillati</taxon>
        <taxon>Actinomycetota</taxon>
        <taxon>Actinomycetes</taxon>
        <taxon>Streptosporangiales</taxon>
        <taxon>Nocardiopsidaceae</taxon>
        <taxon>Nocardiopsis</taxon>
    </lineage>
</organism>
<feature type="compositionally biased region" description="Basic residues" evidence="1">
    <location>
        <begin position="177"/>
        <end position="190"/>
    </location>
</feature>
<dbReference type="AlphaFoldDB" id="A0A1M6WLY7"/>
<name>A0A1M6WLY7_9ACTN</name>
<dbReference type="RefSeq" id="WP_073384388.1">
    <property type="nucleotide sequence ID" value="NZ_FQZK01000046.1"/>
</dbReference>
<evidence type="ECO:0000256" key="1">
    <source>
        <dbReference type="SAM" id="MobiDB-lite"/>
    </source>
</evidence>
<evidence type="ECO:0000313" key="2">
    <source>
        <dbReference type="EMBL" id="SHK94599.1"/>
    </source>
</evidence>
<dbReference type="EMBL" id="FQZK01000046">
    <property type="protein sequence ID" value="SHK94599.1"/>
    <property type="molecule type" value="Genomic_DNA"/>
</dbReference>
<dbReference type="OrthoDB" id="5318045at2"/>
<reference evidence="2 3" key="1">
    <citation type="submission" date="2016-11" db="EMBL/GenBank/DDBJ databases">
        <authorList>
            <person name="Jaros S."/>
            <person name="Januszkiewicz K."/>
            <person name="Wedrychowicz H."/>
        </authorList>
    </citation>
    <scope>NUCLEOTIDE SEQUENCE [LARGE SCALE GENOMIC DNA]</scope>
    <source>
        <strain evidence="2 3">CGMCC 4.5723</strain>
    </source>
</reference>
<sequence length="207" mass="22109">MHVVLRCDGPATSWPLKAFAVVAVTGVLATTWRTVVGEPISGTATSGPDEWTVLPGPAHRGRGVLDCASAPSGERAVVFVPGAPPASTASASGHPDHGAWADRDWSRHARVRVVATVDRYSPAACGYRFEAGEVLAMRQNGSPGPVPRADAMLAYVTVTRAMEVLDHGGLSWIHDRAKRPRAGRHGHRRVPGPLDPAHPDWRDPYRS</sequence>
<proteinExistence type="predicted"/>
<feature type="region of interest" description="Disordered" evidence="1">
    <location>
        <begin position="177"/>
        <end position="207"/>
    </location>
</feature>
<gene>
    <name evidence="2" type="ORF">SAMN05421803_14611</name>
</gene>
<keyword evidence="3" id="KW-1185">Reference proteome</keyword>
<dbReference type="Proteomes" id="UP000184452">
    <property type="component" value="Unassembled WGS sequence"/>
</dbReference>
<protein>
    <submittedName>
        <fullName evidence="2">Uncharacterized protein</fullName>
    </submittedName>
</protein>
<evidence type="ECO:0000313" key="3">
    <source>
        <dbReference type="Proteomes" id="UP000184452"/>
    </source>
</evidence>
<accession>A0A1M6WLY7</accession>
<feature type="compositionally biased region" description="Basic and acidic residues" evidence="1">
    <location>
        <begin position="197"/>
        <end position="207"/>
    </location>
</feature>